<comment type="caution">
    <text evidence="1">The sequence shown here is derived from an EMBL/GenBank/DDBJ whole genome shotgun (WGS) entry which is preliminary data.</text>
</comment>
<reference evidence="1 2" key="1">
    <citation type="submission" date="2021-04" db="EMBL/GenBank/DDBJ databases">
        <authorList>
            <person name="Rakotoarivonina H."/>
        </authorList>
    </citation>
    <scope>NUCLEOTIDE SEQUENCE [LARGE SCALE GENOMIC DNA]</scope>
    <source>
        <strain evidence="1 2">XE</strain>
    </source>
</reference>
<accession>A0ABN7RXJ5</accession>
<evidence type="ECO:0000313" key="2">
    <source>
        <dbReference type="Proteomes" id="UP000681526"/>
    </source>
</evidence>
<dbReference type="Proteomes" id="UP000681526">
    <property type="component" value="Unassembled WGS sequence"/>
</dbReference>
<sequence>MRISAGINGASGTLPCIRYAAVSGCSKSRSEMIQ</sequence>
<organism evidence="1 2">
    <name type="scientific">Thermobacillus xylanilyticus</name>
    <dbReference type="NCBI Taxonomy" id="76633"/>
    <lineage>
        <taxon>Bacteria</taxon>
        <taxon>Bacillati</taxon>
        <taxon>Bacillota</taxon>
        <taxon>Bacilli</taxon>
        <taxon>Bacillales</taxon>
        <taxon>Paenibacillaceae</taxon>
        <taxon>Thermobacillus</taxon>
    </lineage>
</organism>
<name>A0ABN7RXJ5_THEXY</name>
<evidence type="ECO:0000313" key="1">
    <source>
        <dbReference type="EMBL" id="CAG5088352.1"/>
    </source>
</evidence>
<protein>
    <submittedName>
        <fullName evidence="1">Uncharacterized protein</fullName>
    </submittedName>
</protein>
<dbReference type="EMBL" id="CAJRAY010000056">
    <property type="protein sequence ID" value="CAG5088352.1"/>
    <property type="molecule type" value="Genomic_DNA"/>
</dbReference>
<keyword evidence="2" id="KW-1185">Reference proteome</keyword>
<proteinExistence type="predicted"/>
<gene>
    <name evidence="1" type="primary">txxe 2337</name>
    <name evidence="1" type="ORF">TXXE_11865</name>
</gene>